<evidence type="ECO:0000313" key="8">
    <source>
        <dbReference type="EMBL" id="VFJ43774.1"/>
    </source>
</evidence>
<evidence type="ECO:0000256" key="1">
    <source>
        <dbReference type="ARBA" id="ARBA00011975"/>
    </source>
</evidence>
<keyword evidence="5" id="KW-0680">Restriction system</keyword>
<dbReference type="GO" id="GO:0003677">
    <property type="term" value="F:DNA binding"/>
    <property type="evidence" value="ECO:0007669"/>
    <property type="project" value="TreeGrafter"/>
</dbReference>
<accession>A0A450RXC4</accession>
<dbReference type="PROSITE" id="PS00095">
    <property type="entry name" value="C5_MTASE_2"/>
    <property type="match status" value="1"/>
</dbReference>
<gene>
    <name evidence="8" type="ORF">BECKFW1821A_GA0114235_100516</name>
</gene>
<dbReference type="AlphaFoldDB" id="A0A450RXC4"/>
<dbReference type="InterPro" id="IPR050390">
    <property type="entry name" value="C5-Methyltransferase"/>
</dbReference>
<dbReference type="GO" id="GO:0003886">
    <property type="term" value="F:DNA (cytosine-5-)-methyltransferase activity"/>
    <property type="evidence" value="ECO:0007669"/>
    <property type="project" value="UniProtKB-EC"/>
</dbReference>
<dbReference type="PROSITE" id="PS00094">
    <property type="entry name" value="C5_MTASE_1"/>
    <property type="match status" value="1"/>
</dbReference>
<dbReference type="SUPFAM" id="SSF53335">
    <property type="entry name" value="S-adenosyl-L-methionine-dependent methyltransferases"/>
    <property type="match status" value="1"/>
</dbReference>
<evidence type="ECO:0000256" key="6">
    <source>
        <dbReference type="ARBA" id="ARBA00047422"/>
    </source>
</evidence>
<dbReference type="PANTHER" id="PTHR10629:SF52">
    <property type="entry name" value="DNA (CYTOSINE-5)-METHYLTRANSFERASE 1"/>
    <property type="match status" value="1"/>
</dbReference>
<evidence type="ECO:0000256" key="4">
    <source>
        <dbReference type="ARBA" id="ARBA00022691"/>
    </source>
</evidence>
<dbReference type="EC" id="2.1.1.37" evidence="1"/>
<dbReference type="InterPro" id="IPR031303">
    <property type="entry name" value="C5_meth_CS"/>
</dbReference>
<dbReference type="GO" id="GO:0009307">
    <property type="term" value="P:DNA restriction-modification system"/>
    <property type="evidence" value="ECO:0007669"/>
    <property type="project" value="UniProtKB-KW"/>
</dbReference>
<dbReference type="PROSITE" id="PS51679">
    <property type="entry name" value="SAM_MT_C5"/>
    <property type="match status" value="1"/>
</dbReference>
<organism evidence="8">
    <name type="scientific">Candidatus Kentrum sp. FW</name>
    <dbReference type="NCBI Taxonomy" id="2126338"/>
    <lineage>
        <taxon>Bacteria</taxon>
        <taxon>Pseudomonadati</taxon>
        <taxon>Pseudomonadota</taxon>
        <taxon>Gammaproteobacteria</taxon>
        <taxon>Candidatus Kentrum</taxon>
    </lineage>
</organism>
<dbReference type="InterPro" id="IPR029063">
    <property type="entry name" value="SAM-dependent_MTases_sf"/>
</dbReference>
<name>A0A450RXC4_9GAMM</name>
<dbReference type="GO" id="GO:0032259">
    <property type="term" value="P:methylation"/>
    <property type="evidence" value="ECO:0007669"/>
    <property type="project" value="UniProtKB-KW"/>
</dbReference>
<proteinExistence type="inferred from homology"/>
<evidence type="ECO:0000256" key="3">
    <source>
        <dbReference type="ARBA" id="ARBA00022679"/>
    </source>
</evidence>
<evidence type="ECO:0000256" key="2">
    <source>
        <dbReference type="ARBA" id="ARBA00022603"/>
    </source>
</evidence>
<dbReference type="GO" id="GO:0044027">
    <property type="term" value="P:negative regulation of gene expression via chromosomal CpG island methylation"/>
    <property type="evidence" value="ECO:0007669"/>
    <property type="project" value="TreeGrafter"/>
</dbReference>
<protein>
    <recommendedName>
        <fullName evidence="1">DNA (cytosine-5-)-methyltransferase</fullName>
        <ecNumber evidence="1">2.1.1.37</ecNumber>
    </recommendedName>
</protein>
<dbReference type="InterPro" id="IPR018117">
    <property type="entry name" value="C5_DNA_meth_AS"/>
</dbReference>
<dbReference type="InterPro" id="IPR001525">
    <property type="entry name" value="C5_MeTfrase"/>
</dbReference>
<dbReference type="PANTHER" id="PTHR10629">
    <property type="entry name" value="CYTOSINE-SPECIFIC METHYLTRANSFERASE"/>
    <property type="match status" value="1"/>
</dbReference>
<comment type="similarity">
    <text evidence="7">Belongs to the class I-like SAM-binding methyltransferase superfamily. C5-methyltransferase family.</text>
</comment>
<dbReference type="Pfam" id="PF00145">
    <property type="entry name" value="DNA_methylase"/>
    <property type="match status" value="2"/>
</dbReference>
<keyword evidence="3 7" id="KW-0808">Transferase</keyword>
<feature type="active site" evidence="7">
    <location>
        <position position="80"/>
    </location>
</feature>
<comment type="catalytic activity">
    <reaction evidence="6">
        <text>a 2'-deoxycytidine in DNA + S-adenosyl-L-methionine = a 5-methyl-2'-deoxycytidine in DNA + S-adenosyl-L-homocysteine + H(+)</text>
        <dbReference type="Rhea" id="RHEA:13681"/>
        <dbReference type="Rhea" id="RHEA-COMP:11369"/>
        <dbReference type="Rhea" id="RHEA-COMP:11370"/>
        <dbReference type="ChEBI" id="CHEBI:15378"/>
        <dbReference type="ChEBI" id="CHEBI:57856"/>
        <dbReference type="ChEBI" id="CHEBI:59789"/>
        <dbReference type="ChEBI" id="CHEBI:85452"/>
        <dbReference type="ChEBI" id="CHEBI:85454"/>
        <dbReference type="EC" id="2.1.1.37"/>
    </reaction>
</comment>
<reference evidence="8" key="1">
    <citation type="submission" date="2019-02" db="EMBL/GenBank/DDBJ databases">
        <authorList>
            <person name="Gruber-Vodicka R. H."/>
            <person name="Seah K. B. B."/>
        </authorList>
    </citation>
    <scope>NUCLEOTIDE SEQUENCE</scope>
    <source>
        <strain evidence="8">BECK_BZ15</strain>
    </source>
</reference>
<dbReference type="PRINTS" id="PR00105">
    <property type="entry name" value="C5METTRFRASE"/>
</dbReference>
<sequence>MKSVELFAGAGGLAMGVSLAGFESRAVVEWDRWACDTIRENQKRGYPLVADWPLWEGDARDFDWPSIPRGIDLLAGGPPCQPFSMGGKHKAHGDGRDMFPATIEIVRKLEPRAFLVENVKGLTRSSFANYYQYILLRLEFPEIATRRGETWIEHLSRLQEEKTSGASRGGGLTYNIVPTLVNTADYGIPQRRERVFIVGFRSDLGVEWSFPRPTHSLDALLHSQWVSGEYWDLHGIPKARRPDIPKRFKSRIMDLDSLLFPLEERPWRTVRDALMDLPDPRDGAAGEFHNHDFQDGARTYKGHTGSPLDLPAKTLKAGDHGVPGGENTMVLEDGSVRYFSVRESARLQTFPDGYVFHGSWTETMRQLGNAVPVTLARRVAASVAKCIAEARIRGASGIGMRSAA</sequence>
<dbReference type="Gene3D" id="3.90.120.10">
    <property type="entry name" value="DNA Methylase, subunit A, domain 2"/>
    <property type="match status" value="1"/>
</dbReference>
<keyword evidence="2 7" id="KW-0489">Methyltransferase</keyword>
<evidence type="ECO:0000256" key="7">
    <source>
        <dbReference type="PROSITE-ProRule" id="PRU01016"/>
    </source>
</evidence>
<evidence type="ECO:0000256" key="5">
    <source>
        <dbReference type="ARBA" id="ARBA00022747"/>
    </source>
</evidence>
<keyword evidence="4 7" id="KW-0949">S-adenosyl-L-methionine</keyword>
<dbReference type="Gene3D" id="3.40.50.150">
    <property type="entry name" value="Vaccinia Virus protein VP39"/>
    <property type="match status" value="1"/>
</dbReference>
<dbReference type="EMBL" id="CAADEW010000005">
    <property type="protein sequence ID" value="VFJ43774.1"/>
    <property type="molecule type" value="Genomic_DNA"/>
</dbReference>